<evidence type="ECO:0000256" key="2">
    <source>
        <dbReference type="ARBA" id="ARBA00023054"/>
    </source>
</evidence>
<gene>
    <name evidence="4" type="ORF">HK103_006667</name>
</gene>
<evidence type="ECO:0000313" key="5">
    <source>
        <dbReference type="Proteomes" id="UP001210925"/>
    </source>
</evidence>
<accession>A0AAD5UDG0</accession>
<sequence>MDWKKEFEELSEIWKQNKLMIDQLNLKIEDLKDYTLTADENIIKYKQLQKENNVLNHLLKQYESTLDIIMKKFRLQTILIQKEKQSFKKDFILKLEKEQFENEELRQENKELKEKLLNFVSITRELLKEDDETESLVVKLQTENETLRKILSE</sequence>
<evidence type="ECO:0000256" key="1">
    <source>
        <dbReference type="ARBA" id="ARBA00005537"/>
    </source>
</evidence>
<dbReference type="Proteomes" id="UP001210925">
    <property type="component" value="Unassembled WGS sequence"/>
</dbReference>
<dbReference type="Pfam" id="PF05769">
    <property type="entry name" value="SIKE"/>
    <property type="match status" value="1"/>
</dbReference>
<dbReference type="AlphaFoldDB" id="A0AAD5UDG0"/>
<organism evidence="4 5">
    <name type="scientific">Boothiomyces macroporosus</name>
    <dbReference type="NCBI Taxonomy" id="261099"/>
    <lineage>
        <taxon>Eukaryota</taxon>
        <taxon>Fungi</taxon>
        <taxon>Fungi incertae sedis</taxon>
        <taxon>Chytridiomycota</taxon>
        <taxon>Chytridiomycota incertae sedis</taxon>
        <taxon>Chytridiomycetes</taxon>
        <taxon>Rhizophydiales</taxon>
        <taxon>Terramycetaceae</taxon>
        <taxon>Boothiomyces</taxon>
    </lineage>
</organism>
<comment type="similarity">
    <text evidence="1">Belongs to the SIKE family.</text>
</comment>
<keyword evidence="5" id="KW-1185">Reference proteome</keyword>
<evidence type="ECO:0000256" key="3">
    <source>
        <dbReference type="SAM" id="Coils"/>
    </source>
</evidence>
<comment type="caution">
    <text evidence="4">The sequence shown here is derived from an EMBL/GenBank/DDBJ whole genome shotgun (WGS) entry which is preliminary data.</text>
</comment>
<dbReference type="EMBL" id="JADGKB010000073">
    <property type="protein sequence ID" value="KAJ3255047.1"/>
    <property type="molecule type" value="Genomic_DNA"/>
</dbReference>
<keyword evidence="2 3" id="KW-0175">Coiled coil</keyword>
<protein>
    <submittedName>
        <fullName evidence="4">Uncharacterized protein</fullName>
    </submittedName>
</protein>
<evidence type="ECO:0000313" key="4">
    <source>
        <dbReference type="EMBL" id="KAJ3255047.1"/>
    </source>
</evidence>
<feature type="coiled-coil region" evidence="3">
    <location>
        <begin position="45"/>
        <end position="122"/>
    </location>
</feature>
<dbReference type="InterPro" id="IPR008555">
    <property type="entry name" value="SIKE"/>
</dbReference>
<reference evidence="4" key="1">
    <citation type="submission" date="2020-05" db="EMBL/GenBank/DDBJ databases">
        <title>Phylogenomic resolution of chytrid fungi.</title>
        <authorList>
            <person name="Stajich J.E."/>
            <person name="Amses K."/>
            <person name="Simmons R."/>
            <person name="Seto K."/>
            <person name="Myers J."/>
            <person name="Bonds A."/>
            <person name="Quandt C.A."/>
            <person name="Barry K."/>
            <person name="Liu P."/>
            <person name="Grigoriev I."/>
            <person name="Longcore J.E."/>
            <person name="James T.Y."/>
        </authorList>
    </citation>
    <scope>NUCLEOTIDE SEQUENCE</scope>
    <source>
        <strain evidence="4">PLAUS21</strain>
    </source>
</reference>
<proteinExistence type="inferred from homology"/>
<name>A0AAD5UDG0_9FUNG</name>